<reference evidence="1 2" key="2">
    <citation type="submission" date="2009-02" db="EMBL/GenBank/DDBJ databases">
        <title>Draft genome sequence of Clostridium asparagiforme (DSM 15981).</title>
        <authorList>
            <person name="Sudarsanam P."/>
            <person name="Ley R."/>
            <person name="Guruge J."/>
            <person name="Turnbaugh P.J."/>
            <person name="Mahowald M."/>
            <person name="Liep D."/>
            <person name="Gordon J."/>
        </authorList>
    </citation>
    <scope>NUCLEOTIDE SEQUENCE [LARGE SCALE GENOMIC DNA]</scope>
    <source>
        <strain evidence="1 2">DSM 15981</strain>
    </source>
</reference>
<name>C0D4S5_9FIRM</name>
<gene>
    <name evidence="1" type="ORF">CLOSTASPAR_04271</name>
</gene>
<keyword evidence="2" id="KW-1185">Reference proteome</keyword>
<evidence type="ECO:0000313" key="2">
    <source>
        <dbReference type="Proteomes" id="UP000004756"/>
    </source>
</evidence>
<dbReference type="HOGENOM" id="CLU_1793105_0_0_9"/>
<comment type="caution">
    <text evidence="1">The sequence shown here is derived from an EMBL/GenBank/DDBJ whole genome shotgun (WGS) entry which is preliminary data.</text>
</comment>
<evidence type="ECO:0000313" key="1">
    <source>
        <dbReference type="EMBL" id="EEG53667.1"/>
    </source>
</evidence>
<protein>
    <submittedName>
        <fullName evidence="1">Uncharacterized protein</fullName>
    </submittedName>
</protein>
<dbReference type="Proteomes" id="UP000004756">
    <property type="component" value="Unassembled WGS sequence"/>
</dbReference>
<organism evidence="1 2">
    <name type="scientific">[Clostridium] asparagiforme DSM 15981</name>
    <dbReference type="NCBI Taxonomy" id="518636"/>
    <lineage>
        <taxon>Bacteria</taxon>
        <taxon>Bacillati</taxon>
        <taxon>Bacillota</taxon>
        <taxon>Clostridia</taxon>
        <taxon>Lachnospirales</taxon>
        <taxon>Lachnospiraceae</taxon>
        <taxon>Enterocloster</taxon>
    </lineage>
</organism>
<proteinExistence type="predicted"/>
<reference evidence="1 2" key="1">
    <citation type="submission" date="2009-01" db="EMBL/GenBank/DDBJ databases">
        <authorList>
            <person name="Fulton L."/>
            <person name="Clifton S."/>
            <person name="Fulton B."/>
            <person name="Xu J."/>
            <person name="Minx P."/>
            <person name="Pepin K.H."/>
            <person name="Johnson M."/>
            <person name="Bhonagiri V."/>
            <person name="Nash W.E."/>
            <person name="Mardis E.R."/>
            <person name="Wilson R.K."/>
        </authorList>
    </citation>
    <scope>NUCLEOTIDE SEQUENCE [LARGE SCALE GENOMIC DNA]</scope>
    <source>
        <strain evidence="1 2">DSM 15981</strain>
    </source>
</reference>
<dbReference type="EMBL" id="ACCJ01000349">
    <property type="protein sequence ID" value="EEG53667.1"/>
    <property type="molecule type" value="Genomic_DNA"/>
</dbReference>
<accession>C0D4S5</accession>
<dbReference type="AlphaFoldDB" id="C0D4S5"/>
<sequence length="166" mass="19533">MNLYTTFVLNASRSPETAEGDPGRRFMEDRMAVNYYIADKPIKAEYEAFRKFWEDELFPEFIKKLYGYCQETGGRIVNKDLAEEIAEDHLCGYSCVPLSETTYKTPLVTVNHAGIFWRKCLIEDRPVNSLEDLIVFFSRKERQERYQVEDEKGRAYTLNELMDLLK</sequence>